<accession>A0AAN9XPE1</accession>
<proteinExistence type="predicted"/>
<protein>
    <submittedName>
        <fullName evidence="1">Uncharacterized protein</fullName>
    </submittedName>
</protein>
<evidence type="ECO:0000313" key="1">
    <source>
        <dbReference type="EMBL" id="KAK7401079.1"/>
    </source>
</evidence>
<name>A0AAN9XPE1_PSOTE</name>
<comment type="caution">
    <text evidence="1">The sequence shown here is derived from an EMBL/GenBank/DDBJ whole genome shotgun (WGS) entry which is preliminary data.</text>
</comment>
<organism evidence="1 2">
    <name type="scientific">Psophocarpus tetragonolobus</name>
    <name type="common">Winged bean</name>
    <name type="synonym">Dolichos tetragonolobus</name>
    <dbReference type="NCBI Taxonomy" id="3891"/>
    <lineage>
        <taxon>Eukaryota</taxon>
        <taxon>Viridiplantae</taxon>
        <taxon>Streptophyta</taxon>
        <taxon>Embryophyta</taxon>
        <taxon>Tracheophyta</taxon>
        <taxon>Spermatophyta</taxon>
        <taxon>Magnoliopsida</taxon>
        <taxon>eudicotyledons</taxon>
        <taxon>Gunneridae</taxon>
        <taxon>Pentapetalae</taxon>
        <taxon>rosids</taxon>
        <taxon>fabids</taxon>
        <taxon>Fabales</taxon>
        <taxon>Fabaceae</taxon>
        <taxon>Papilionoideae</taxon>
        <taxon>50 kb inversion clade</taxon>
        <taxon>NPAAA clade</taxon>
        <taxon>indigoferoid/millettioid clade</taxon>
        <taxon>Phaseoleae</taxon>
        <taxon>Psophocarpus</taxon>
    </lineage>
</organism>
<dbReference type="AlphaFoldDB" id="A0AAN9XPE1"/>
<evidence type="ECO:0000313" key="2">
    <source>
        <dbReference type="Proteomes" id="UP001386955"/>
    </source>
</evidence>
<gene>
    <name evidence="1" type="ORF">VNO78_12391</name>
</gene>
<dbReference type="Proteomes" id="UP001386955">
    <property type="component" value="Unassembled WGS sequence"/>
</dbReference>
<keyword evidence="2" id="KW-1185">Reference proteome</keyword>
<reference evidence="1 2" key="1">
    <citation type="submission" date="2024-01" db="EMBL/GenBank/DDBJ databases">
        <title>The genomes of 5 underutilized Papilionoideae crops provide insights into root nodulation and disease resistanc.</title>
        <authorList>
            <person name="Jiang F."/>
        </authorList>
    </citation>
    <scope>NUCLEOTIDE SEQUENCE [LARGE SCALE GENOMIC DNA]</scope>
    <source>
        <strain evidence="1">DUOXIRENSHENG_FW03</strain>
        <tissue evidence="1">Leaves</tissue>
    </source>
</reference>
<dbReference type="EMBL" id="JAYMYS010000003">
    <property type="protein sequence ID" value="KAK7401079.1"/>
    <property type="molecule type" value="Genomic_DNA"/>
</dbReference>
<sequence>MHAHCVHALRRPKHGSPNFYVTFVYGHPTTAATSLLYEEMSLYDLGFEDPQFTWEETGVKEMIDQKP</sequence>